<name>A0A1W0CX34_9NEIS</name>
<accession>A0A1W0CX34</accession>
<dbReference type="Proteomes" id="UP000192721">
    <property type="component" value="Unassembled WGS sequence"/>
</dbReference>
<evidence type="ECO:0000313" key="2">
    <source>
        <dbReference type="EMBL" id="OQS39340.1"/>
    </source>
</evidence>
<evidence type="ECO:0000259" key="1">
    <source>
        <dbReference type="Pfam" id="PF09361"/>
    </source>
</evidence>
<dbReference type="InterPro" id="IPR018968">
    <property type="entry name" value="Phasin"/>
</dbReference>
<reference evidence="2 3" key="1">
    <citation type="submission" date="2017-02" db="EMBL/GenBank/DDBJ databases">
        <title>Chromobacterium haemolyticum H5244.</title>
        <authorList>
            <person name="Gulvik C.A."/>
        </authorList>
    </citation>
    <scope>NUCLEOTIDE SEQUENCE [LARGE SCALE GENOMIC DNA]</scope>
    <source>
        <strain evidence="2 3">H5244</strain>
    </source>
</reference>
<protein>
    <submittedName>
        <fullName evidence="2">Phasin</fullName>
    </submittedName>
</protein>
<dbReference type="RefSeq" id="WP_081555623.1">
    <property type="nucleotide sequence ID" value="NZ_MUKV01000013.1"/>
</dbReference>
<dbReference type="Pfam" id="PF09361">
    <property type="entry name" value="Phasin_2"/>
    <property type="match status" value="1"/>
</dbReference>
<dbReference type="InterPro" id="IPR010127">
    <property type="entry name" value="Phasin_subfam-1"/>
</dbReference>
<dbReference type="NCBIfam" id="TIGR01841">
    <property type="entry name" value="phasin"/>
    <property type="match status" value="1"/>
</dbReference>
<sequence>MFTTTQEFSALGQSQFDKAVRFSSIVLAGAERLAALQLDLSRKLLADNAQAIKALSEAKDPKAFADVQSSLAQPSIDQAFSVARNVYDAALATQNELAAFVEEQIAEGNQTLLSNLDRLSKNAPAGSDAAVTALKSLVNTSNAAFESVSKTAKKVSAEIAEASVEAATNSAKAASAAVARGKKATSAA</sequence>
<dbReference type="EMBL" id="MUKV01000013">
    <property type="protein sequence ID" value="OQS39340.1"/>
    <property type="molecule type" value="Genomic_DNA"/>
</dbReference>
<feature type="domain" description="Phasin" evidence="1">
    <location>
        <begin position="6"/>
        <end position="105"/>
    </location>
</feature>
<proteinExistence type="predicted"/>
<gene>
    <name evidence="2" type="ORF">B0T45_11950</name>
</gene>
<dbReference type="AlphaFoldDB" id="A0A1W0CX34"/>
<comment type="caution">
    <text evidence="2">The sequence shown here is derived from an EMBL/GenBank/DDBJ whole genome shotgun (WGS) entry which is preliminary data.</text>
</comment>
<organism evidence="2 3">
    <name type="scientific">Chromobacterium haemolyticum</name>
    <dbReference type="NCBI Taxonomy" id="394935"/>
    <lineage>
        <taxon>Bacteria</taxon>
        <taxon>Pseudomonadati</taxon>
        <taxon>Pseudomonadota</taxon>
        <taxon>Betaproteobacteria</taxon>
        <taxon>Neisseriales</taxon>
        <taxon>Chromobacteriaceae</taxon>
        <taxon>Chromobacterium</taxon>
    </lineage>
</organism>
<evidence type="ECO:0000313" key="3">
    <source>
        <dbReference type="Proteomes" id="UP000192721"/>
    </source>
</evidence>